<accession>A0A7N2L183</accession>
<feature type="region of interest" description="Disordered" evidence="1">
    <location>
        <begin position="113"/>
        <end position="133"/>
    </location>
</feature>
<dbReference type="AlphaFoldDB" id="A0A7N2L183"/>
<evidence type="ECO:0008006" key="4">
    <source>
        <dbReference type="Google" id="ProtNLM"/>
    </source>
</evidence>
<dbReference type="PANTHER" id="PTHR35461:SF3">
    <property type="entry name" value="OVATE DOMAIN-CONTAINING PROTEIN"/>
    <property type="match status" value="1"/>
</dbReference>
<keyword evidence="3" id="KW-1185">Reference proteome</keyword>
<sequence length="236" mass="27446">MLLRSSISNTKKFFQKTLQSVKSLFSAGGYQKIPKTPSHPLANYTASSDKNNVQPSYKELDKFYSDFTDQWELDKDKAKKGSKKKTMPFPTKQENEVYNGSFMKFSQASSVKKNQIERKEDQNYHNHDDDDVKMKSIVPHERKRQEDSCFKGTREGRICLVAQKLRELEMLDMSNVDHLLDIEEVLHYYSRLTCPAYLDIVDRFFMDIYAEFFNAAPALTPASTINSRLRPRSLRS</sequence>
<dbReference type="Proteomes" id="UP000594261">
    <property type="component" value="Chromosome 2"/>
</dbReference>
<reference evidence="3" key="1">
    <citation type="journal article" date="2016" name="G3 (Bethesda)">
        <title>First Draft Assembly and Annotation of the Genome of a California Endemic Oak Quercus lobata Nee (Fagaceae).</title>
        <authorList>
            <person name="Sork V.L."/>
            <person name="Fitz-Gibbon S.T."/>
            <person name="Puiu D."/>
            <person name="Crepeau M."/>
            <person name="Gugger P.F."/>
            <person name="Sherman R."/>
            <person name="Stevens K."/>
            <person name="Langley C.H."/>
            <person name="Pellegrini M."/>
            <person name="Salzberg S.L."/>
        </authorList>
    </citation>
    <scope>NUCLEOTIDE SEQUENCE [LARGE SCALE GENOMIC DNA]</scope>
    <source>
        <strain evidence="3">cv. SW786</strain>
    </source>
</reference>
<dbReference type="OrthoDB" id="1928787at2759"/>
<proteinExistence type="predicted"/>
<evidence type="ECO:0000256" key="1">
    <source>
        <dbReference type="SAM" id="MobiDB-lite"/>
    </source>
</evidence>
<dbReference type="EnsemblPlants" id="QL02p085284:mrna">
    <property type="protein sequence ID" value="QL02p085284:mrna:CDS:1"/>
    <property type="gene ID" value="QL02p085284"/>
</dbReference>
<feature type="compositionally biased region" description="Basic and acidic residues" evidence="1">
    <location>
        <begin position="114"/>
        <end position="133"/>
    </location>
</feature>
<organism evidence="2 3">
    <name type="scientific">Quercus lobata</name>
    <name type="common">Valley oak</name>
    <dbReference type="NCBI Taxonomy" id="97700"/>
    <lineage>
        <taxon>Eukaryota</taxon>
        <taxon>Viridiplantae</taxon>
        <taxon>Streptophyta</taxon>
        <taxon>Embryophyta</taxon>
        <taxon>Tracheophyta</taxon>
        <taxon>Spermatophyta</taxon>
        <taxon>Magnoliopsida</taxon>
        <taxon>eudicotyledons</taxon>
        <taxon>Gunneridae</taxon>
        <taxon>Pentapetalae</taxon>
        <taxon>rosids</taxon>
        <taxon>fabids</taxon>
        <taxon>Fagales</taxon>
        <taxon>Fagaceae</taxon>
        <taxon>Quercus</taxon>
    </lineage>
</organism>
<evidence type="ECO:0000313" key="3">
    <source>
        <dbReference type="Proteomes" id="UP000594261"/>
    </source>
</evidence>
<gene>
    <name evidence="2" type="primary">LOC115978410</name>
</gene>
<dbReference type="PANTHER" id="PTHR35461">
    <property type="entry name" value="BNAANNG14610D PROTEIN"/>
    <property type="match status" value="1"/>
</dbReference>
<dbReference type="KEGG" id="qlo:115978410"/>
<name>A0A7N2L183_QUELO</name>
<dbReference type="RefSeq" id="XP_030956289.1">
    <property type="nucleotide sequence ID" value="XM_031100429.1"/>
</dbReference>
<protein>
    <recommendedName>
        <fullName evidence="4">OVATE domain-containing protein</fullName>
    </recommendedName>
</protein>
<dbReference type="Gramene" id="QL02p085284:mrna">
    <property type="protein sequence ID" value="QL02p085284:mrna:CDS:1"/>
    <property type="gene ID" value="QL02p085284"/>
</dbReference>
<evidence type="ECO:0000313" key="2">
    <source>
        <dbReference type="EnsemblPlants" id="QL02p085284:mrna:CDS:1"/>
    </source>
</evidence>
<reference evidence="2" key="2">
    <citation type="submission" date="2021-01" db="UniProtKB">
        <authorList>
            <consortium name="EnsemblPlants"/>
        </authorList>
    </citation>
    <scope>IDENTIFICATION</scope>
</reference>
<dbReference type="OMA" id="SDQWESE"/>
<dbReference type="InParanoid" id="A0A7N2L183"/>
<dbReference type="GeneID" id="115978410"/>